<dbReference type="GO" id="GO:0003723">
    <property type="term" value="F:RNA binding"/>
    <property type="evidence" value="ECO:0007669"/>
    <property type="project" value="TreeGrafter"/>
</dbReference>
<evidence type="ECO:0000256" key="3">
    <source>
        <dbReference type="ARBA" id="ARBA00022741"/>
    </source>
</evidence>
<dbReference type="InterPro" id="IPR006195">
    <property type="entry name" value="aa-tRNA-synth_II"/>
</dbReference>
<feature type="binding site" evidence="8">
    <location>
        <position position="137"/>
    </location>
    <ligand>
        <name>L-histidine</name>
        <dbReference type="ChEBI" id="CHEBI:57595"/>
    </ligand>
</feature>
<dbReference type="InterPro" id="IPR041715">
    <property type="entry name" value="HisRS-like_core"/>
</dbReference>
<dbReference type="PANTHER" id="PTHR11476">
    <property type="entry name" value="HISTIDYL-TRNA SYNTHETASE"/>
    <property type="match status" value="1"/>
</dbReference>
<dbReference type="SUPFAM" id="SSF55681">
    <property type="entry name" value="Class II aaRS and biotin synthetases"/>
    <property type="match status" value="1"/>
</dbReference>
<dbReference type="GO" id="GO:0005524">
    <property type="term" value="F:ATP binding"/>
    <property type="evidence" value="ECO:0007669"/>
    <property type="project" value="UniProtKB-KW"/>
</dbReference>
<dbReference type="PIRSF" id="PIRSF001549">
    <property type="entry name" value="His-tRNA_synth"/>
    <property type="match status" value="1"/>
</dbReference>
<dbReference type="GO" id="GO:0140096">
    <property type="term" value="F:catalytic activity, acting on a protein"/>
    <property type="evidence" value="ECO:0007669"/>
    <property type="project" value="UniProtKB-ARBA"/>
</dbReference>
<dbReference type="OrthoDB" id="9800814at2"/>
<dbReference type="GO" id="GO:0005829">
    <property type="term" value="C:cytosol"/>
    <property type="evidence" value="ECO:0007669"/>
    <property type="project" value="TreeGrafter"/>
</dbReference>
<keyword evidence="10" id="KW-0436">Ligase</keyword>
<proteinExistence type="inferred from homology"/>
<organism evidence="10 11">
    <name type="scientific">Faecalicatena contorta</name>
    <dbReference type="NCBI Taxonomy" id="39482"/>
    <lineage>
        <taxon>Bacteria</taxon>
        <taxon>Bacillati</taxon>
        <taxon>Bacillota</taxon>
        <taxon>Clostridia</taxon>
        <taxon>Lachnospirales</taxon>
        <taxon>Lachnospiraceae</taxon>
        <taxon>Faecalicatena</taxon>
    </lineage>
</organism>
<dbReference type="STRING" id="39482.ERS852491_03671"/>
<feature type="binding site" evidence="8">
    <location>
        <position position="287"/>
    </location>
    <ligand>
        <name>L-histidine</name>
        <dbReference type="ChEBI" id="CHEBI:57595"/>
    </ligand>
</feature>
<dbReference type="GO" id="GO:0006427">
    <property type="term" value="P:histidyl-tRNA aminoacylation"/>
    <property type="evidence" value="ECO:0007669"/>
    <property type="project" value="UniProtKB-UniRule"/>
</dbReference>
<keyword evidence="4" id="KW-0067">ATP-binding</keyword>
<feature type="binding site" evidence="8">
    <location>
        <position position="141"/>
    </location>
    <ligand>
        <name>L-histidine</name>
        <dbReference type="ChEBI" id="CHEBI:57595"/>
    </ligand>
</feature>
<dbReference type="Pfam" id="PF13393">
    <property type="entry name" value="tRNA-synt_His"/>
    <property type="match status" value="1"/>
</dbReference>
<dbReference type="GO" id="GO:0004821">
    <property type="term" value="F:histidine-tRNA ligase activity"/>
    <property type="evidence" value="ECO:0007669"/>
    <property type="project" value="UniProtKB-UniRule"/>
</dbReference>
<comment type="similarity">
    <text evidence="1">Belongs to the class-II aminoacyl-tRNA synthetase family.</text>
</comment>
<evidence type="ECO:0000259" key="9">
    <source>
        <dbReference type="PROSITE" id="PS50862"/>
    </source>
</evidence>
<protein>
    <recommendedName>
        <fullName evidence="2 7">Histidine--tRNA ligase</fullName>
        <ecNumber evidence="2 7">6.1.1.21</ecNumber>
    </recommendedName>
</protein>
<dbReference type="Proteomes" id="UP000095544">
    <property type="component" value="Unassembled WGS sequence"/>
</dbReference>
<evidence type="ECO:0000256" key="7">
    <source>
        <dbReference type="NCBIfam" id="TIGR00442"/>
    </source>
</evidence>
<dbReference type="InterPro" id="IPR015807">
    <property type="entry name" value="His-tRNA-ligase"/>
</dbReference>
<dbReference type="InterPro" id="IPR045864">
    <property type="entry name" value="aa-tRNA-synth_II/BPL/LPL"/>
</dbReference>
<dbReference type="CDD" id="cd00773">
    <property type="entry name" value="HisRS-like_core"/>
    <property type="match status" value="1"/>
</dbReference>
<sequence length="421" mass="47512">MALKKKPVTGMKDMMPGEMEIRDYCIGLIKETYKAFGFSSIETPCVEHLENLCSKQGGDNEKLIFKILKRGEKLKIDAAREEADLVDGGLRYDLTVPLCRYYSNNANDLPSPFKALQMGNVWRADRPQRGRFRQFMQCDIDILGEPGNLAEIELILATSTLLGKLDFKNFTIRINDRRFLKAMAAYSGFQETDYENVFITLDKMDKIGMDGVAAELEDCGYAKETVEKYLQLFKEITGDVEGVRYCKEKLEGFLEDEAAASLEMIITSVDSAKEADFRITFDPTLVRGMSYYTGTIFEISMDEFGGSVGGGGRYDEMIGKFTGQNTPAVGFSIGFERIVMLLLERGYQVPASRDKKAFLIEKNMPQEGMLKVLNLAKAERAAGRQVMIANMKKNKKFQKEQLTEQGYADIVECYRDSIDTL</sequence>
<keyword evidence="5" id="KW-0648">Protein biosynthesis</keyword>
<dbReference type="Gene3D" id="3.30.930.10">
    <property type="entry name" value="Bira Bifunctional Protein, Domain 2"/>
    <property type="match status" value="1"/>
</dbReference>
<gene>
    <name evidence="10" type="primary">hisS_1</name>
    <name evidence="10" type="ORF">ERS852491_03671</name>
</gene>
<comment type="catalytic activity">
    <reaction evidence="6">
        <text>tRNA(His) + L-histidine + ATP = L-histidyl-tRNA(His) + AMP + diphosphate + H(+)</text>
        <dbReference type="Rhea" id="RHEA:17313"/>
        <dbReference type="Rhea" id="RHEA-COMP:9665"/>
        <dbReference type="Rhea" id="RHEA-COMP:9689"/>
        <dbReference type="ChEBI" id="CHEBI:15378"/>
        <dbReference type="ChEBI" id="CHEBI:30616"/>
        <dbReference type="ChEBI" id="CHEBI:33019"/>
        <dbReference type="ChEBI" id="CHEBI:57595"/>
        <dbReference type="ChEBI" id="CHEBI:78442"/>
        <dbReference type="ChEBI" id="CHEBI:78527"/>
        <dbReference type="ChEBI" id="CHEBI:456215"/>
        <dbReference type="EC" id="6.1.1.21"/>
    </reaction>
</comment>
<dbReference type="GO" id="GO:0016740">
    <property type="term" value="F:transferase activity"/>
    <property type="evidence" value="ECO:0007669"/>
    <property type="project" value="UniProtKB-ARBA"/>
</dbReference>
<feature type="binding site" evidence="8">
    <location>
        <begin position="291"/>
        <end position="292"/>
    </location>
    <ligand>
        <name>L-histidine</name>
        <dbReference type="ChEBI" id="CHEBI:57595"/>
    </ligand>
</feature>
<evidence type="ECO:0000313" key="11">
    <source>
        <dbReference type="Proteomes" id="UP000095544"/>
    </source>
</evidence>
<accession>A0A174IZZ6</accession>
<reference evidence="10 11" key="1">
    <citation type="submission" date="2015-09" db="EMBL/GenBank/DDBJ databases">
        <authorList>
            <consortium name="Pathogen Informatics"/>
        </authorList>
    </citation>
    <scope>NUCLEOTIDE SEQUENCE [LARGE SCALE GENOMIC DNA]</scope>
    <source>
        <strain evidence="10 11">2789STDY5834876</strain>
    </source>
</reference>
<evidence type="ECO:0000313" key="10">
    <source>
        <dbReference type="EMBL" id="CUO90399.1"/>
    </source>
</evidence>
<dbReference type="InterPro" id="IPR004516">
    <property type="entry name" value="HisRS/HisZ"/>
</dbReference>
<feature type="binding site" evidence="8">
    <location>
        <begin position="93"/>
        <end position="95"/>
    </location>
    <ligand>
        <name>L-histidine</name>
        <dbReference type="ChEBI" id="CHEBI:57595"/>
    </ligand>
</feature>
<evidence type="ECO:0000256" key="8">
    <source>
        <dbReference type="PIRSR" id="PIRSR001549-1"/>
    </source>
</evidence>
<evidence type="ECO:0000256" key="5">
    <source>
        <dbReference type="ARBA" id="ARBA00022917"/>
    </source>
</evidence>
<dbReference type="RefSeq" id="WP_050641387.1">
    <property type="nucleotide sequence ID" value="NZ_CABKUE010000009.1"/>
</dbReference>
<dbReference type="PROSITE" id="PS50862">
    <property type="entry name" value="AA_TRNA_LIGASE_II"/>
    <property type="match status" value="1"/>
</dbReference>
<evidence type="ECO:0000256" key="4">
    <source>
        <dbReference type="ARBA" id="ARBA00022840"/>
    </source>
</evidence>
<dbReference type="EMBL" id="CYZU01000042">
    <property type="protein sequence ID" value="CUO90399.1"/>
    <property type="molecule type" value="Genomic_DNA"/>
</dbReference>
<name>A0A174IZZ6_9FIRM</name>
<dbReference type="AlphaFoldDB" id="A0A174IZZ6"/>
<evidence type="ECO:0000256" key="1">
    <source>
        <dbReference type="ARBA" id="ARBA00008226"/>
    </source>
</evidence>
<feature type="domain" description="Aminoacyl-transfer RNA synthetases class-II family profile" evidence="9">
    <location>
        <begin position="29"/>
        <end position="350"/>
    </location>
</feature>
<keyword evidence="3" id="KW-0547">Nucleotide-binding</keyword>
<evidence type="ECO:0000256" key="6">
    <source>
        <dbReference type="ARBA" id="ARBA00047639"/>
    </source>
</evidence>
<dbReference type="PANTHER" id="PTHR11476:SF7">
    <property type="entry name" value="HISTIDINE--TRNA LIGASE"/>
    <property type="match status" value="1"/>
</dbReference>
<feature type="binding site" evidence="8">
    <location>
        <position position="123"/>
    </location>
    <ligand>
        <name>L-histidine</name>
        <dbReference type="ChEBI" id="CHEBI:57595"/>
    </ligand>
</feature>
<evidence type="ECO:0000256" key="2">
    <source>
        <dbReference type="ARBA" id="ARBA00012815"/>
    </source>
</evidence>
<dbReference type="EC" id="6.1.1.21" evidence="2 7"/>
<dbReference type="NCBIfam" id="TIGR00442">
    <property type="entry name" value="hisS"/>
    <property type="match status" value="1"/>
</dbReference>